<evidence type="ECO:0000259" key="8">
    <source>
        <dbReference type="PROSITE" id="PS50994"/>
    </source>
</evidence>
<dbReference type="PROSITE" id="PS50994">
    <property type="entry name" value="INTEGRASE"/>
    <property type="match status" value="1"/>
</dbReference>
<feature type="domain" description="Integrase catalytic" evidence="8">
    <location>
        <begin position="1032"/>
        <end position="1193"/>
    </location>
</feature>
<keyword evidence="2" id="KW-0548">Nucleotidyltransferase</keyword>
<keyword evidence="4" id="KW-0378">Hydrolase</keyword>
<keyword evidence="6" id="KW-0511">Multifunctional enzyme</keyword>
<proteinExistence type="predicted"/>
<dbReference type="InterPro" id="IPR043128">
    <property type="entry name" value="Rev_trsase/Diguanyl_cyclase"/>
</dbReference>
<evidence type="ECO:0000256" key="6">
    <source>
        <dbReference type="ARBA" id="ARBA00023268"/>
    </source>
</evidence>
<dbReference type="STRING" id="401625.A0A0P1BN90"/>
<evidence type="ECO:0000256" key="5">
    <source>
        <dbReference type="ARBA" id="ARBA00022884"/>
    </source>
</evidence>
<dbReference type="GO" id="GO:0015074">
    <property type="term" value="P:DNA integration"/>
    <property type="evidence" value="ECO:0007669"/>
    <property type="project" value="InterPro"/>
</dbReference>
<evidence type="ECO:0000313" key="9">
    <source>
        <dbReference type="EMBL" id="CEH17972.1"/>
    </source>
</evidence>
<keyword evidence="9" id="KW-0695">RNA-directed DNA polymerase</keyword>
<evidence type="ECO:0000313" key="10">
    <source>
        <dbReference type="Proteomes" id="UP000054845"/>
    </source>
</evidence>
<evidence type="ECO:0000256" key="3">
    <source>
        <dbReference type="ARBA" id="ARBA00022722"/>
    </source>
</evidence>
<dbReference type="Gene3D" id="3.30.420.10">
    <property type="entry name" value="Ribonuclease H-like superfamily/Ribonuclease H"/>
    <property type="match status" value="1"/>
</dbReference>
<dbReference type="InterPro" id="IPR012337">
    <property type="entry name" value="RNaseH-like_sf"/>
</dbReference>
<dbReference type="InterPro" id="IPR000477">
    <property type="entry name" value="RT_dom"/>
</dbReference>
<dbReference type="Pfam" id="PF00665">
    <property type="entry name" value="rve"/>
    <property type="match status" value="1"/>
</dbReference>
<keyword evidence="10" id="KW-1185">Reference proteome</keyword>
<dbReference type="InterPro" id="IPR043502">
    <property type="entry name" value="DNA/RNA_pol_sf"/>
</dbReference>
<dbReference type="PANTHER" id="PTHR37984">
    <property type="entry name" value="PROTEIN CBG26694"/>
    <property type="match status" value="1"/>
</dbReference>
<dbReference type="GO" id="GO:0005634">
    <property type="term" value="C:nucleus"/>
    <property type="evidence" value="ECO:0007669"/>
    <property type="project" value="UniProtKB-ARBA"/>
</dbReference>
<dbReference type="InterPro" id="IPR036397">
    <property type="entry name" value="RNaseH_sf"/>
</dbReference>
<dbReference type="OrthoDB" id="3363652at2759"/>
<organism evidence="9 10">
    <name type="scientific">Ceraceosorus bombacis</name>
    <dbReference type="NCBI Taxonomy" id="401625"/>
    <lineage>
        <taxon>Eukaryota</taxon>
        <taxon>Fungi</taxon>
        <taxon>Dikarya</taxon>
        <taxon>Basidiomycota</taxon>
        <taxon>Ustilaginomycotina</taxon>
        <taxon>Exobasidiomycetes</taxon>
        <taxon>Ceraceosorales</taxon>
        <taxon>Ceraceosoraceae</taxon>
        <taxon>Ceraceosorus</taxon>
    </lineage>
</organism>
<dbReference type="GO" id="GO:0004519">
    <property type="term" value="F:endonuclease activity"/>
    <property type="evidence" value="ECO:0007669"/>
    <property type="project" value="UniProtKB-KW"/>
</dbReference>
<dbReference type="InterPro" id="IPR001584">
    <property type="entry name" value="Integrase_cat-core"/>
</dbReference>
<dbReference type="Pfam" id="PF17919">
    <property type="entry name" value="RT_RNaseH_2"/>
    <property type="match status" value="1"/>
</dbReference>
<reference evidence="9 10" key="1">
    <citation type="submission" date="2014-09" db="EMBL/GenBank/DDBJ databases">
        <authorList>
            <person name="Magalhaes I.L.F."/>
            <person name="Oliveira U."/>
            <person name="Santos F.R."/>
            <person name="Vidigal T.H.D.A."/>
            <person name="Brescovit A.D."/>
            <person name="Santos A.J."/>
        </authorList>
    </citation>
    <scope>NUCLEOTIDE SEQUENCE [LARGE SCALE GENOMIC DNA]</scope>
</reference>
<dbReference type="InterPro" id="IPR041577">
    <property type="entry name" value="RT_RNaseH_2"/>
</dbReference>
<keyword evidence="1" id="KW-0808">Transferase</keyword>
<dbReference type="Gene3D" id="3.30.70.270">
    <property type="match status" value="2"/>
</dbReference>
<evidence type="ECO:0000256" key="7">
    <source>
        <dbReference type="SAM" id="MobiDB-lite"/>
    </source>
</evidence>
<keyword evidence="3" id="KW-0540">Nuclease</keyword>
<dbReference type="Pfam" id="PF00078">
    <property type="entry name" value="RVT_1"/>
    <property type="match status" value="1"/>
</dbReference>
<dbReference type="PANTHER" id="PTHR37984:SF5">
    <property type="entry name" value="PROTEIN NYNRIN-LIKE"/>
    <property type="match status" value="1"/>
</dbReference>
<dbReference type="EMBL" id="CCYA01000269">
    <property type="protein sequence ID" value="CEH17972.1"/>
    <property type="molecule type" value="Genomic_DNA"/>
</dbReference>
<dbReference type="Gene3D" id="2.40.70.10">
    <property type="entry name" value="Acid Proteases"/>
    <property type="match status" value="1"/>
</dbReference>
<dbReference type="CDD" id="cd00303">
    <property type="entry name" value="retropepsin_like"/>
    <property type="match status" value="1"/>
</dbReference>
<evidence type="ECO:0000256" key="4">
    <source>
        <dbReference type="ARBA" id="ARBA00022759"/>
    </source>
</evidence>
<protein>
    <submittedName>
        <fullName evidence="9">FOG: Transposon-encoded proteins with TYA, reverse transcriptase, integrase domains in various combinations</fullName>
    </submittedName>
</protein>
<keyword evidence="5" id="KW-0694">RNA-binding</keyword>
<sequence length="1335" mass="148777">MRQGRARPPPADVLPMLPFAEPSERDEGEADSLLPLAQHLKAQPRRKGMALQEVQRLPAAKAWPAAKGFTDTNTEISIATSIKEVAVAAAAQANQYYAVKATVAKPEDRGCDIVALLDDGAMGSVMSLSWYSQHEQVLGPLEKTWRVVTIADGKQQDVAGMLELLVRVGHTTVLQEVYVIDASREYNLLLGKPWHFAVDAIHFHLGDWLFASGEGGFGYIPNHRNHTQAPSLWGPEEALAAVQDIAGDTLLPSSVFIQSLDLAEEQLDSYGEATLWEFSEPIRCFQTKIMDASRKVDPNKPVDKEWHNTYQPFRIGPPRERDPRRGETVLKHVQIGVWEDDKCLNLSPQQLETLQTIVLENKDVFGLDASDTWQNQVCRHSIKLKPDAKPSCPHCSTNRIAPGDREWVHKELDRMLAAGFVKKVDSSNVTWVTDWKVVPKGKGPPPASIEESRRRANDALKEAGLPFDKELPPAPPFKEVFHKQKRWLVFTFTALNKAMEDTSFPTGTLDERLQRLAGMDVYSLFDGMSGYFAILNDEATTNLLVFEVEGRGHFAWQVMPFGTKLAPGRYQDFVSRIFPVSEFPETVVWMDNIAAAHDGNNWFANHCTFLHRFFRRCRLVGFALAAQKCQIGVSNVIWCGNKVSKLGIESDPAKVDTIVRWPTPTTPMDVPRFTAMASFLRTRLPALSNLVSPLLECIRGAQISPKDKVPRTLNARNELARPANKRGAWRRALEASPLLWEKPQQQAFALVKAAIANAVANAKPNPKLPWIIETDGSPSGLGAGLFQRQVIDGTTKTVLISLASRNCTPLESKSSQFLLELMAICFALDKFDLYIKYRPSITFVTDCLALRNMLQSDTLLSTHLRWRESLLGYPILRFVHRPGLDNTLCDALAHRPGVQQIPLEASSLSREYANFDVAVEDALWGETPRNNGQEGFKAASGAGEGPRGRTLGAGTPTDTPDSVPRKGLAVILFDKTPTGLNFIHVDHSVANLLERFKGDELEDMVWFLATLHLLERADTSRRAVICRLVRRMFLRDGEMWRLSGKEETPLSEVSIGQVLVAVDYFSRFVWVWPCCQATGTRVVAALRDLASRWRVPRRIVTNNGSHFDNGAVEQACNKMNIRHSKTPAYALWVNGLVERNNGILITALKKRCSEYSIHVHKWPSVLADAISIINSRPLPSLGYTPAELMFGVVATVEQDETSPEKSPSKDDILVRFALIDGMRDSATMRHLLVQHRACKKGPPSVGPFFDVGTLVMAKLPPLHNKLAEQWAGPFKVVESNEFGRSAKLESLGGAGVRERFHFRRLKKYQVAEDANAALRLAAGNPTEEHEAEQED</sequence>
<dbReference type="Proteomes" id="UP000054845">
    <property type="component" value="Unassembled WGS sequence"/>
</dbReference>
<dbReference type="GO" id="GO:0003964">
    <property type="term" value="F:RNA-directed DNA polymerase activity"/>
    <property type="evidence" value="ECO:0007669"/>
    <property type="project" value="UniProtKB-KW"/>
</dbReference>
<keyword evidence="4" id="KW-0255">Endonuclease</keyword>
<dbReference type="SUPFAM" id="SSF53098">
    <property type="entry name" value="Ribonuclease H-like"/>
    <property type="match status" value="1"/>
</dbReference>
<name>A0A0P1BN90_9BASI</name>
<accession>A0A0P1BN90</accession>
<evidence type="ECO:0000256" key="1">
    <source>
        <dbReference type="ARBA" id="ARBA00022679"/>
    </source>
</evidence>
<dbReference type="SUPFAM" id="SSF56672">
    <property type="entry name" value="DNA/RNA polymerases"/>
    <property type="match status" value="1"/>
</dbReference>
<dbReference type="InterPro" id="IPR050951">
    <property type="entry name" value="Retrovirus_Pol_polyprotein"/>
</dbReference>
<dbReference type="Gene3D" id="3.10.10.10">
    <property type="entry name" value="HIV Type 1 Reverse Transcriptase, subunit A, domain 1"/>
    <property type="match status" value="1"/>
</dbReference>
<feature type="region of interest" description="Disordered" evidence="7">
    <location>
        <begin position="926"/>
        <end position="961"/>
    </location>
</feature>
<evidence type="ECO:0000256" key="2">
    <source>
        <dbReference type="ARBA" id="ARBA00022695"/>
    </source>
</evidence>
<dbReference type="InterPro" id="IPR021109">
    <property type="entry name" value="Peptidase_aspartic_dom_sf"/>
</dbReference>
<dbReference type="GO" id="GO:0003723">
    <property type="term" value="F:RNA binding"/>
    <property type="evidence" value="ECO:0007669"/>
    <property type="project" value="UniProtKB-KW"/>
</dbReference>